<reference evidence="10" key="1">
    <citation type="submission" date="2015-08" db="EMBL/GenBank/DDBJ databases">
        <authorList>
            <person name="Babu N.S."/>
            <person name="Beckwith C.J."/>
            <person name="Beseler K.G."/>
            <person name="Brison A."/>
            <person name="Carone J.V."/>
            <person name="Caskin T.P."/>
            <person name="Diamond M."/>
            <person name="Durham M.E."/>
            <person name="Foxe J.M."/>
            <person name="Go M."/>
            <person name="Henderson B.A."/>
            <person name="Jones I.B."/>
            <person name="McGettigan J.A."/>
            <person name="Micheletti S.J."/>
            <person name="Nasrallah M.E."/>
            <person name="Ortiz D."/>
            <person name="Piller C.R."/>
            <person name="Privatt S.R."/>
            <person name="Schneider S.L."/>
            <person name="Sharp S."/>
            <person name="Smith T.C."/>
            <person name="Stanton J.D."/>
            <person name="Ullery H.E."/>
            <person name="Wilson R.J."/>
            <person name="Serrano M.G."/>
            <person name="Buck G."/>
            <person name="Lee V."/>
            <person name="Wang Y."/>
            <person name="Carvalho R."/>
            <person name="Voegtly L."/>
            <person name="Shi R."/>
            <person name="Duckworth R."/>
            <person name="Johnson A."/>
            <person name="Loviza R."/>
            <person name="Walstead R."/>
            <person name="Shah Z."/>
            <person name="Kiflezghi M."/>
            <person name="Wade K."/>
            <person name="Ball S.L."/>
            <person name="Bradley K.W."/>
            <person name="Asai D.J."/>
            <person name="Bowman C.A."/>
            <person name="Russell D.A."/>
            <person name="Pope W.H."/>
            <person name="Jacobs-Sera D."/>
            <person name="Hendrix R.W."/>
            <person name="Hatfull G.F."/>
        </authorList>
    </citation>
    <scope>NUCLEOTIDE SEQUENCE</scope>
</reference>
<evidence type="ECO:0000256" key="7">
    <source>
        <dbReference type="PIRSR" id="PIRSR000185-3"/>
    </source>
</evidence>
<dbReference type="GO" id="GO:0006537">
    <property type="term" value="P:glutamate biosynthetic process"/>
    <property type="evidence" value="ECO:0007669"/>
    <property type="project" value="TreeGrafter"/>
</dbReference>
<evidence type="ECO:0000256" key="1">
    <source>
        <dbReference type="ARBA" id="ARBA00006382"/>
    </source>
</evidence>
<dbReference type="NCBIfam" id="NF006929">
    <property type="entry name" value="PRK09414.1"/>
    <property type="match status" value="1"/>
</dbReference>
<feature type="site" description="Important for catalysis" evidence="7">
    <location>
        <position position="184"/>
    </location>
</feature>
<evidence type="ECO:0000256" key="2">
    <source>
        <dbReference type="ARBA" id="ARBA00011643"/>
    </source>
</evidence>
<proteinExistence type="inferred from homology"/>
<dbReference type="GO" id="GO:0005829">
    <property type="term" value="C:cytosol"/>
    <property type="evidence" value="ECO:0007669"/>
    <property type="project" value="TreeGrafter"/>
</dbReference>
<feature type="binding site" evidence="6">
    <location>
        <position position="227"/>
    </location>
    <ligand>
        <name>NAD(+)</name>
        <dbReference type="ChEBI" id="CHEBI:57540"/>
    </ligand>
</feature>
<protein>
    <recommendedName>
        <fullName evidence="4">Glutamate dehydrogenase</fullName>
    </recommendedName>
</protein>
<dbReference type="SUPFAM" id="SSF53223">
    <property type="entry name" value="Aminoacid dehydrogenase-like, N-terminal domain"/>
    <property type="match status" value="1"/>
</dbReference>
<dbReference type="FunFam" id="3.40.50.10860:FF:000002">
    <property type="entry name" value="Glutamate dehydrogenase"/>
    <property type="match status" value="1"/>
</dbReference>
<dbReference type="InterPro" id="IPR006096">
    <property type="entry name" value="Glu/Leu/Phe/Val/Trp_DH_C"/>
</dbReference>
<dbReference type="InterPro" id="IPR006095">
    <property type="entry name" value="Glu/Leu/Phe/Val/Trp_DH"/>
</dbReference>
<keyword evidence="6" id="KW-0520">NAD</keyword>
<dbReference type="FunFam" id="1.10.285.10:FF:000001">
    <property type="entry name" value="Glutamate dehydrogenase"/>
    <property type="match status" value="1"/>
</dbReference>
<feature type="binding site" evidence="6">
    <location>
        <position position="399"/>
    </location>
    <ligand>
        <name>substrate</name>
    </ligand>
</feature>
<dbReference type="GO" id="GO:0000166">
    <property type="term" value="F:nucleotide binding"/>
    <property type="evidence" value="ECO:0007669"/>
    <property type="project" value="UniProtKB-KW"/>
</dbReference>
<feature type="binding site" evidence="6">
    <location>
        <position position="129"/>
    </location>
    <ligand>
        <name>substrate</name>
    </ligand>
</feature>
<dbReference type="InterPro" id="IPR006097">
    <property type="entry name" value="Glu/Leu/Phe/Val/Trp_DH_dimer"/>
</dbReference>
<dbReference type="InterPro" id="IPR014362">
    <property type="entry name" value="Glu_DH"/>
</dbReference>
<evidence type="ECO:0000256" key="5">
    <source>
        <dbReference type="PIRSR" id="PIRSR000185-1"/>
    </source>
</evidence>
<keyword evidence="6" id="KW-0547">Nucleotide-binding</keyword>
<feature type="active site" description="Proton donor" evidence="5">
    <location>
        <position position="144"/>
    </location>
</feature>
<keyword evidence="3 4" id="KW-0560">Oxidoreductase</keyword>
<dbReference type="InterPro" id="IPR050724">
    <property type="entry name" value="Glu_Leu_Phe_Val_DH"/>
</dbReference>
<dbReference type="AlphaFoldDB" id="A0A1D2AF43"/>
<feature type="domain" description="Glutamate/phenylalanine/leucine/valine/L-tryptophan dehydrogenase C-terminal" evidence="9">
    <location>
        <begin position="220"/>
        <end position="463"/>
    </location>
</feature>
<dbReference type="FunFam" id="3.40.50.720:FF:000030">
    <property type="entry name" value="Glutamate dehydrogenase"/>
    <property type="match status" value="1"/>
</dbReference>
<feature type="binding site" evidence="6">
    <location>
        <position position="183"/>
    </location>
    <ligand>
        <name>substrate</name>
    </ligand>
</feature>
<dbReference type="InterPro" id="IPR036291">
    <property type="entry name" value="NAD(P)-bd_dom_sf"/>
</dbReference>
<accession>A0A1D2AF43</accession>
<dbReference type="PANTHER" id="PTHR43571:SF1">
    <property type="entry name" value="NADP-SPECIFIC GLUTAMATE DEHYDROGENASE 1-RELATED"/>
    <property type="match status" value="1"/>
</dbReference>
<evidence type="ECO:0000259" key="9">
    <source>
        <dbReference type="SMART" id="SM00839"/>
    </source>
</evidence>
<evidence type="ECO:0000256" key="6">
    <source>
        <dbReference type="PIRSR" id="PIRSR000185-2"/>
    </source>
</evidence>
<feature type="binding site" evidence="6">
    <location>
        <position position="132"/>
    </location>
    <ligand>
        <name>substrate</name>
    </ligand>
</feature>
<evidence type="ECO:0000313" key="10">
    <source>
        <dbReference type="EMBL" id="JAT77691.1"/>
    </source>
</evidence>
<dbReference type="PIRSF" id="PIRSF000185">
    <property type="entry name" value="Glu_DH"/>
    <property type="match status" value="1"/>
</dbReference>
<dbReference type="GO" id="GO:0004354">
    <property type="term" value="F:glutamate dehydrogenase (NADP+) activity"/>
    <property type="evidence" value="ECO:0007669"/>
    <property type="project" value="TreeGrafter"/>
</dbReference>
<dbReference type="EMBL" id="GDKF01000931">
    <property type="protein sequence ID" value="JAT77691.1"/>
    <property type="molecule type" value="Transcribed_RNA"/>
</dbReference>
<evidence type="ECO:0000256" key="3">
    <source>
        <dbReference type="ARBA" id="ARBA00023002"/>
    </source>
</evidence>
<dbReference type="Gene3D" id="3.40.50.720">
    <property type="entry name" value="NAD(P)-binding Rossmann-like Domain"/>
    <property type="match status" value="1"/>
</dbReference>
<feature type="binding site" evidence="6">
    <location>
        <position position="258"/>
    </location>
    <ligand>
        <name>NAD(+)</name>
        <dbReference type="ChEBI" id="CHEBI:57540"/>
    </ligand>
</feature>
<dbReference type="InterPro" id="IPR033524">
    <property type="entry name" value="Glu/Leu/Phe/Val_DH_AS"/>
</dbReference>
<dbReference type="PANTHER" id="PTHR43571">
    <property type="entry name" value="NADP-SPECIFIC GLUTAMATE DEHYDROGENASE 1-RELATED"/>
    <property type="match status" value="1"/>
</dbReference>
<dbReference type="Gene3D" id="3.40.50.10860">
    <property type="entry name" value="Leucine Dehydrogenase, chain A, domain 1"/>
    <property type="match status" value="1"/>
</dbReference>
<dbReference type="Pfam" id="PF00208">
    <property type="entry name" value="ELFV_dehydrog"/>
    <property type="match status" value="1"/>
</dbReference>
<dbReference type="Gene3D" id="1.10.285.10">
    <property type="entry name" value="Glutamate Dehydrogenase, chain A, domain 3"/>
    <property type="match status" value="2"/>
</dbReference>
<dbReference type="PROSITE" id="PS00074">
    <property type="entry name" value="GLFV_DEHYDROGENASE"/>
    <property type="match status" value="1"/>
</dbReference>
<organism evidence="10">
    <name type="scientific">Auxenochlorella protothecoides</name>
    <name type="common">Green microalga</name>
    <name type="synonym">Chlorella protothecoides</name>
    <dbReference type="NCBI Taxonomy" id="3075"/>
    <lineage>
        <taxon>Eukaryota</taxon>
        <taxon>Viridiplantae</taxon>
        <taxon>Chlorophyta</taxon>
        <taxon>core chlorophytes</taxon>
        <taxon>Trebouxiophyceae</taxon>
        <taxon>Chlorellales</taxon>
        <taxon>Chlorellaceae</taxon>
        <taxon>Auxenochlorella</taxon>
    </lineage>
</organism>
<evidence type="ECO:0000256" key="8">
    <source>
        <dbReference type="RuleBase" id="RU004417"/>
    </source>
</evidence>
<gene>
    <name evidence="10" type="ORF">g.35852</name>
</gene>
<name>A0A1D2AF43_AUXPR</name>
<dbReference type="PRINTS" id="PR00082">
    <property type="entry name" value="GLFDHDRGNASE"/>
</dbReference>
<dbReference type="SMART" id="SM00839">
    <property type="entry name" value="ELFV_dehydrog"/>
    <property type="match status" value="1"/>
</dbReference>
<dbReference type="SUPFAM" id="SSF51735">
    <property type="entry name" value="NAD(P)-binding Rossmann-fold domains"/>
    <property type="match status" value="1"/>
</dbReference>
<feature type="binding site" evidence="6">
    <location>
        <position position="108"/>
    </location>
    <ligand>
        <name>substrate</name>
    </ligand>
</feature>
<dbReference type="InterPro" id="IPR046346">
    <property type="entry name" value="Aminoacid_DH-like_N_sf"/>
</dbReference>
<comment type="similarity">
    <text evidence="1 4 8">Belongs to the Glu/Leu/Phe/Val dehydrogenases family.</text>
</comment>
<sequence length="465" mass="50446">MGKDYQGDVDSNLQKLQKGIQHDGLKAILEEVYSRNPEQAEFLQAVRGMALSIAPVFEKHPEYLPAFRMLTEPERQVIFRVPWVDDAGVWQMNRGMRVQFSSAIGPYKGGLRFHPSVTLSIIKFLGFEQIFKNALTTLPMGGGKGGADFDPKGRSDSEIMRFCQSFMTELYRHIGSDTDVPAGDIGVGGREIGYMYGQYKRITRDRAGVLTGKGMGWGGSEIRPEATGYGVVFLAKYLLADRGDSLEGKRCLVSGSGNVAQYCVELLLEKGAVVLSMSDSRGMIYAPEGLSREDLAAVMKLKSQHDGKLEDLELEGVEYRGDAAQPWFLDTEVFGAFPCATQNELGEEAAKALVKHGVQIVLEGANMPCTLEAEEVFTAAEGVAFVTGKASNAGGVAVSGLEMAQNRSFVPWSREDVTTKLQGIMKAIYDDITGAAAEYDTDLINGANIASFEKVAKAVLAQGAV</sequence>
<comment type="subunit">
    <text evidence="2">Homohexamer.</text>
</comment>
<evidence type="ECO:0000256" key="4">
    <source>
        <dbReference type="PIRNR" id="PIRNR000185"/>
    </source>
</evidence>
<dbReference type="Pfam" id="PF02812">
    <property type="entry name" value="ELFV_dehydrog_N"/>
    <property type="match status" value="1"/>
</dbReference>